<evidence type="ECO:0000259" key="4">
    <source>
        <dbReference type="PROSITE" id="PS51118"/>
    </source>
</evidence>
<dbReference type="Gene3D" id="1.10.10.10">
    <property type="entry name" value="Winged helix-like DNA-binding domain superfamily/Winged helix DNA-binding domain"/>
    <property type="match status" value="1"/>
</dbReference>
<dbReference type="PANTHER" id="PTHR33204">
    <property type="entry name" value="TRANSCRIPTIONAL REGULATOR, MARR FAMILY"/>
    <property type="match status" value="1"/>
</dbReference>
<reference evidence="6" key="1">
    <citation type="journal article" date="2019" name="Int. J. Syst. Evol. Microbiol.">
        <title>The Global Catalogue of Microorganisms (GCM) 10K type strain sequencing project: providing services to taxonomists for standard genome sequencing and annotation.</title>
        <authorList>
            <consortium name="The Broad Institute Genomics Platform"/>
            <consortium name="The Broad Institute Genome Sequencing Center for Infectious Disease"/>
            <person name="Wu L."/>
            <person name="Ma J."/>
        </authorList>
    </citation>
    <scope>NUCLEOTIDE SEQUENCE [LARGE SCALE GENOMIC DNA]</scope>
    <source>
        <strain evidence="6">CGMCC 4.6997</strain>
    </source>
</reference>
<dbReference type="InterPro" id="IPR036390">
    <property type="entry name" value="WH_DNA-bd_sf"/>
</dbReference>
<sequence>MTSLPAQDGFEQIDDEVCRGFQRHLEVVGRRWNSAILLAGARGATRFTEYRAMIAGISDRLLTQRLTELQAEGLVERTVLPTTPVLVQYRLTPMGRDLMRLLQPLVAFDRQHRLHSVSD</sequence>
<gene>
    <name evidence="5" type="ORF">ACFPJ4_03540</name>
</gene>
<protein>
    <submittedName>
        <fullName evidence="5">Winged helix-turn-helix transcriptional regulator</fullName>
    </submittedName>
</protein>
<dbReference type="Pfam" id="PF01638">
    <property type="entry name" value="HxlR"/>
    <property type="match status" value="1"/>
</dbReference>
<comment type="caution">
    <text evidence="5">The sequence shown here is derived from an EMBL/GenBank/DDBJ whole genome shotgun (WGS) entry which is preliminary data.</text>
</comment>
<evidence type="ECO:0000313" key="6">
    <source>
        <dbReference type="Proteomes" id="UP001596039"/>
    </source>
</evidence>
<keyword evidence="6" id="KW-1185">Reference proteome</keyword>
<name>A0ABW0NMW1_9MICO</name>
<evidence type="ECO:0000313" key="5">
    <source>
        <dbReference type="EMBL" id="MFC5501311.1"/>
    </source>
</evidence>
<dbReference type="Proteomes" id="UP001596039">
    <property type="component" value="Unassembled WGS sequence"/>
</dbReference>
<dbReference type="SUPFAM" id="SSF46785">
    <property type="entry name" value="Winged helix' DNA-binding domain"/>
    <property type="match status" value="1"/>
</dbReference>
<dbReference type="InterPro" id="IPR036388">
    <property type="entry name" value="WH-like_DNA-bd_sf"/>
</dbReference>
<organism evidence="5 6">
    <name type="scientific">Lysinimonas soli</name>
    <dbReference type="NCBI Taxonomy" id="1074233"/>
    <lineage>
        <taxon>Bacteria</taxon>
        <taxon>Bacillati</taxon>
        <taxon>Actinomycetota</taxon>
        <taxon>Actinomycetes</taxon>
        <taxon>Micrococcales</taxon>
        <taxon>Microbacteriaceae</taxon>
        <taxon>Lysinimonas</taxon>
    </lineage>
</organism>
<evidence type="ECO:0000256" key="1">
    <source>
        <dbReference type="ARBA" id="ARBA00023015"/>
    </source>
</evidence>
<proteinExistence type="predicted"/>
<dbReference type="InterPro" id="IPR002577">
    <property type="entry name" value="HTH_HxlR"/>
</dbReference>
<keyword evidence="2" id="KW-0238">DNA-binding</keyword>
<dbReference type="PROSITE" id="PS51118">
    <property type="entry name" value="HTH_HXLR"/>
    <property type="match status" value="1"/>
</dbReference>
<accession>A0ABW0NMW1</accession>
<keyword evidence="3" id="KW-0804">Transcription</keyword>
<evidence type="ECO:0000256" key="2">
    <source>
        <dbReference type="ARBA" id="ARBA00023125"/>
    </source>
</evidence>
<keyword evidence="1" id="KW-0805">Transcription regulation</keyword>
<feature type="domain" description="HTH hxlR-type" evidence="4">
    <location>
        <begin position="18"/>
        <end position="117"/>
    </location>
</feature>
<dbReference type="EMBL" id="JBHSMG010000001">
    <property type="protein sequence ID" value="MFC5501311.1"/>
    <property type="molecule type" value="Genomic_DNA"/>
</dbReference>
<evidence type="ECO:0000256" key="3">
    <source>
        <dbReference type="ARBA" id="ARBA00023163"/>
    </source>
</evidence>
<dbReference type="RefSeq" id="WP_386738909.1">
    <property type="nucleotide sequence ID" value="NZ_JBHSMG010000001.1"/>
</dbReference>
<dbReference type="PANTHER" id="PTHR33204:SF37">
    <property type="entry name" value="HTH-TYPE TRANSCRIPTIONAL REGULATOR YODB"/>
    <property type="match status" value="1"/>
</dbReference>